<evidence type="ECO:0000313" key="2">
    <source>
        <dbReference type="EMBL" id="KPQ45223.1"/>
    </source>
</evidence>
<proteinExistence type="predicted"/>
<sequence length="194" mass="22086">MGTDKTAKKGRRIKICLVNPTEEERLSQEPLIAFSYYLSERNNVLLSVSDEIIENLDKGFTNNHTGLIGHASTLMWFWTLGAYEVIRTMCQAKVCFSESFYEKISELKNDLAKARMPSAKMEKKKKKKGNLIPVGSNRSPDGWDIPNKDLLVGDPEDPISGRMLLEKYDNVLSSLTIKDIKARHENAYNKESRE</sequence>
<dbReference type="Proteomes" id="UP000050360">
    <property type="component" value="Unassembled WGS sequence"/>
</dbReference>
<accession>A0A0P7ZJE6</accession>
<feature type="region of interest" description="Disordered" evidence="1">
    <location>
        <begin position="118"/>
        <end position="147"/>
    </location>
</feature>
<comment type="caution">
    <text evidence="2">The sequence shown here is derived from an EMBL/GenBank/DDBJ whole genome shotgun (WGS) entry which is preliminary data.</text>
</comment>
<dbReference type="EMBL" id="LKCM01000016">
    <property type="protein sequence ID" value="KPQ45223.1"/>
    <property type="molecule type" value="Genomic_DNA"/>
</dbReference>
<reference evidence="2 3" key="1">
    <citation type="submission" date="2015-09" db="EMBL/GenBank/DDBJ databases">
        <title>A metagenomics-based metabolic model of nitrate-dependent anaerobic oxidation of methane by Methanoperedens-like archaea.</title>
        <authorList>
            <person name="Arshad A."/>
            <person name="Speth D.R."/>
            <person name="De Graaf R.M."/>
            <person name="Op Den Camp H.J."/>
            <person name="Jetten M.S."/>
            <person name="Welte C.U."/>
        </authorList>
    </citation>
    <scope>NUCLEOTIDE SEQUENCE [LARGE SCALE GENOMIC DNA]</scope>
</reference>
<gene>
    <name evidence="2" type="ORF">MPEBLZ_00183</name>
</gene>
<evidence type="ECO:0000256" key="1">
    <source>
        <dbReference type="SAM" id="MobiDB-lite"/>
    </source>
</evidence>
<dbReference type="AlphaFoldDB" id="A0A0P7ZJE6"/>
<protein>
    <submittedName>
        <fullName evidence="2">Uncharacterized protein</fullName>
    </submittedName>
</protein>
<name>A0A0P7ZJE6_9EURY</name>
<organism evidence="2 3">
    <name type="scientific">Candidatus Methanoperedens nitratireducens</name>
    <dbReference type="NCBI Taxonomy" id="1392998"/>
    <lineage>
        <taxon>Archaea</taxon>
        <taxon>Methanobacteriati</taxon>
        <taxon>Methanobacteriota</taxon>
        <taxon>Stenosarchaea group</taxon>
        <taxon>Methanomicrobia</taxon>
        <taxon>Methanosarcinales</taxon>
        <taxon>ANME-2 cluster</taxon>
        <taxon>Candidatus Methanoperedentaceae</taxon>
        <taxon>Candidatus Methanoperedens</taxon>
    </lineage>
</organism>
<evidence type="ECO:0000313" key="3">
    <source>
        <dbReference type="Proteomes" id="UP000050360"/>
    </source>
</evidence>